<evidence type="ECO:0000313" key="1">
    <source>
        <dbReference type="EMBL" id="QCD90331.1"/>
    </source>
</evidence>
<organism evidence="1 2">
    <name type="scientific">Vigna unguiculata</name>
    <name type="common">Cowpea</name>
    <dbReference type="NCBI Taxonomy" id="3917"/>
    <lineage>
        <taxon>Eukaryota</taxon>
        <taxon>Viridiplantae</taxon>
        <taxon>Streptophyta</taxon>
        <taxon>Embryophyta</taxon>
        <taxon>Tracheophyta</taxon>
        <taxon>Spermatophyta</taxon>
        <taxon>Magnoliopsida</taxon>
        <taxon>eudicotyledons</taxon>
        <taxon>Gunneridae</taxon>
        <taxon>Pentapetalae</taxon>
        <taxon>rosids</taxon>
        <taxon>fabids</taxon>
        <taxon>Fabales</taxon>
        <taxon>Fabaceae</taxon>
        <taxon>Papilionoideae</taxon>
        <taxon>50 kb inversion clade</taxon>
        <taxon>NPAAA clade</taxon>
        <taxon>indigoferoid/millettioid clade</taxon>
        <taxon>Phaseoleae</taxon>
        <taxon>Vigna</taxon>
    </lineage>
</organism>
<reference evidence="1 2" key="1">
    <citation type="submission" date="2019-04" db="EMBL/GenBank/DDBJ databases">
        <title>An improved genome assembly and genetic linkage map for asparagus bean, Vigna unguiculata ssp. sesquipedialis.</title>
        <authorList>
            <person name="Xia Q."/>
            <person name="Zhang R."/>
            <person name="Dong Y."/>
        </authorList>
    </citation>
    <scope>NUCLEOTIDE SEQUENCE [LARGE SCALE GENOMIC DNA]</scope>
    <source>
        <tissue evidence="1">Leaf</tissue>
    </source>
</reference>
<proteinExistence type="predicted"/>
<evidence type="ECO:0000313" key="2">
    <source>
        <dbReference type="Proteomes" id="UP000501690"/>
    </source>
</evidence>
<dbReference type="Proteomes" id="UP000501690">
    <property type="component" value="Linkage Group LG4"/>
</dbReference>
<accession>A0A4D6LP78</accession>
<sequence>MPFVFSGFYAFLEIFQKPPDGDEHPPGDSGLSVQKSRFLRGTTWWLVRAARRRKLSVQFSGFLMNGLAMMNTRQRLAVMLGPPSDSYEIKGKLERLAPGGVKRVAFLELWFGMTSPELWLGLASASVNVRVVAHTDGCS</sequence>
<dbReference type="AlphaFoldDB" id="A0A4D6LP78"/>
<name>A0A4D6LP78_VIGUN</name>
<keyword evidence="2" id="KW-1185">Reference proteome</keyword>
<gene>
    <name evidence="1" type="ORF">DEO72_LG4g1286</name>
</gene>
<dbReference type="EMBL" id="CP039348">
    <property type="protein sequence ID" value="QCD90331.1"/>
    <property type="molecule type" value="Genomic_DNA"/>
</dbReference>
<protein>
    <submittedName>
        <fullName evidence="1">Uncharacterized protein</fullName>
    </submittedName>
</protein>